<dbReference type="Gene3D" id="1.10.3720.10">
    <property type="entry name" value="MetI-like"/>
    <property type="match status" value="1"/>
</dbReference>
<dbReference type="PANTHER" id="PTHR43496:SF1">
    <property type="entry name" value="POLYGALACTURONAN_RHAMNOGALACTURONAN TRANSPORT SYSTEM PERMEASE PROTEIN YTEP"/>
    <property type="match status" value="1"/>
</dbReference>
<feature type="domain" description="ABC transmembrane type-1" evidence="6">
    <location>
        <begin position="42"/>
        <end position="256"/>
    </location>
</feature>
<dbReference type="EMBL" id="VUNJ01000020">
    <property type="protein sequence ID" value="MST93160.1"/>
    <property type="molecule type" value="Genomic_DNA"/>
</dbReference>
<gene>
    <name evidence="7" type="ORF">FYJ76_14685</name>
</gene>
<evidence type="ECO:0000256" key="1">
    <source>
        <dbReference type="ARBA" id="ARBA00004141"/>
    </source>
</evidence>
<comment type="caution">
    <text evidence="7">The sequence shown here is derived from an EMBL/GenBank/DDBJ whole genome shotgun (WGS) entry which is preliminary data.</text>
</comment>
<dbReference type="InterPro" id="IPR035906">
    <property type="entry name" value="MetI-like_sf"/>
</dbReference>
<comment type="similarity">
    <text evidence="5">Belongs to the binding-protein-dependent transport system permease family.</text>
</comment>
<feature type="transmembrane region" description="Helical" evidence="5">
    <location>
        <begin position="237"/>
        <end position="259"/>
    </location>
</feature>
<dbReference type="PANTHER" id="PTHR43496">
    <property type="entry name" value="PROTEIN LPLB"/>
    <property type="match status" value="1"/>
</dbReference>
<reference evidence="7 8" key="1">
    <citation type="submission" date="2019-08" db="EMBL/GenBank/DDBJ databases">
        <title>In-depth cultivation of the pig gut microbiome towards novel bacterial diversity and tailored functional studies.</title>
        <authorList>
            <person name="Wylensek D."/>
            <person name="Hitch T.C.A."/>
            <person name="Clavel T."/>
        </authorList>
    </citation>
    <scope>NUCLEOTIDE SEQUENCE [LARGE SCALE GENOMIC DNA]</scope>
    <source>
        <strain evidence="7 8">WCA3-601-WT-6J</strain>
    </source>
</reference>
<evidence type="ECO:0000259" key="6">
    <source>
        <dbReference type="PROSITE" id="PS50928"/>
    </source>
</evidence>
<accession>A0A6I2UCN5</accession>
<dbReference type="CDD" id="cd06261">
    <property type="entry name" value="TM_PBP2"/>
    <property type="match status" value="1"/>
</dbReference>
<evidence type="ECO:0000256" key="2">
    <source>
        <dbReference type="ARBA" id="ARBA00022692"/>
    </source>
</evidence>
<name>A0A6I2UCN5_9FIRM</name>
<dbReference type="AlphaFoldDB" id="A0A6I2UCN5"/>
<dbReference type="Pfam" id="PF00528">
    <property type="entry name" value="BPD_transp_1"/>
    <property type="match status" value="1"/>
</dbReference>
<dbReference type="GO" id="GO:0005886">
    <property type="term" value="C:plasma membrane"/>
    <property type="evidence" value="ECO:0007669"/>
    <property type="project" value="UniProtKB-SubCell"/>
</dbReference>
<proteinExistence type="inferred from homology"/>
<keyword evidence="5" id="KW-0813">Transport</keyword>
<dbReference type="Proteomes" id="UP000431913">
    <property type="component" value="Unassembled WGS sequence"/>
</dbReference>
<organism evidence="7 8">
    <name type="scientific">Ruthenibacterium lactatiformans</name>
    <dbReference type="NCBI Taxonomy" id="1550024"/>
    <lineage>
        <taxon>Bacteria</taxon>
        <taxon>Bacillati</taxon>
        <taxon>Bacillota</taxon>
        <taxon>Clostridia</taxon>
        <taxon>Eubacteriales</taxon>
        <taxon>Oscillospiraceae</taxon>
        <taxon>Ruthenibacterium</taxon>
    </lineage>
</organism>
<keyword evidence="2 5" id="KW-0812">Transmembrane</keyword>
<sequence>MFGLVTAFQDYSPGRPFFFGAEWVGLKWFKQFFESVYFGRLMRNTFLLSFYSIIFTFPIPIIFALLLNEARTRRYKKFIQTVSYFPHFISTVIIVGIMLQLLGTDGVIYNLVNFFAPEEIKLLGNAQYFRSIYIISDIWACFGWDAIIYVAALSSVDVQLYEAATVDGANRWDKLWHITLPALQPTIVIQLILKMGSMFAIGAEKVMLLYSPAIYDTADVISTYVYRRGILEQSYSFGTAVGLFNGLISLVFVIATNYICKKLNDVSL</sequence>
<dbReference type="PROSITE" id="PS50928">
    <property type="entry name" value="ABC_TM1"/>
    <property type="match status" value="1"/>
</dbReference>
<protein>
    <submittedName>
        <fullName evidence="7">Sugar ABC transporter permease</fullName>
    </submittedName>
</protein>
<keyword evidence="3 5" id="KW-1133">Transmembrane helix</keyword>
<evidence type="ECO:0000313" key="7">
    <source>
        <dbReference type="EMBL" id="MST93160.1"/>
    </source>
</evidence>
<keyword evidence="4 5" id="KW-0472">Membrane</keyword>
<dbReference type="SUPFAM" id="SSF161098">
    <property type="entry name" value="MetI-like"/>
    <property type="match status" value="1"/>
</dbReference>
<evidence type="ECO:0000256" key="4">
    <source>
        <dbReference type="ARBA" id="ARBA00023136"/>
    </source>
</evidence>
<feature type="transmembrane region" description="Helical" evidence="5">
    <location>
        <begin position="88"/>
        <end position="112"/>
    </location>
</feature>
<evidence type="ECO:0000256" key="3">
    <source>
        <dbReference type="ARBA" id="ARBA00022989"/>
    </source>
</evidence>
<feature type="transmembrane region" description="Helical" evidence="5">
    <location>
        <begin position="46"/>
        <end position="67"/>
    </location>
</feature>
<dbReference type="InterPro" id="IPR000515">
    <property type="entry name" value="MetI-like"/>
</dbReference>
<evidence type="ECO:0000256" key="5">
    <source>
        <dbReference type="RuleBase" id="RU363032"/>
    </source>
</evidence>
<dbReference type="GO" id="GO:0055085">
    <property type="term" value="P:transmembrane transport"/>
    <property type="evidence" value="ECO:0007669"/>
    <property type="project" value="InterPro"/>
</dbReference>
<comment type="subcellular location">
    <subcellularLocation>
        <location evidence="5">Cell membrane</location>
        <topology evidence="5">Multi-pass membrane protein</topology>
    </subcellularLocation>
    <subcellularLocation>
        <location evidence="1">Membrane</location>
        <topology evidence="1">Multi-pass membrane protein</topology>
    </subcellularLocation>
</comment>
<evidence type="ECO:0000313" key="8">
    <source>
        <dbReference type="Proteomes" id="UP000431913"/>
    </source>
</evidence>
<feature type="transmembrane region" description="Helical" evidence="5">
    <location>
        <begin position="132"/>
        <end position="152"/>
    </location>
</feature>